<dbReference type="Proteomes" id="UP000016923">
    <property type="component" value="Unassembled WGS sequence"/>
</dbReference>
<dbReference type="InterPro" id="IPR013170">
    <property type="entry name" value="mRNA_splic_Cwf21_dom"/>
</dbReference>
<proteinExistence type="inferred from homology"/>
<dbReference type="SMART" id="SM01115">
    <property type="entry name" value="cwf21"/>
    <property type="match status" value="1"/>
</dbReference>
<organism evidence="9 10">
    <name type="scientific">Ophiostoma piceae (strain UAMH 11346)</name>
    <name type="common">Sap stain fungus</name>
    <dbReference type="NCBI Taxonomy" id="1262450"/>
    <lineage>
        <taxon>Eukaryota</taxon>
        <taxon>Fungi</taxon>
        <taxon>Dikarya</taxon>
        <taxon>Ascomycota</taxon>
        <taxon>Pezizomycotina</taxon>
        <taxon>Sordariomycetes</taxon>
        <taxon>Sordariomycetidae</taxon>
        <taxon>Ophiostomatales</taxon>
        <taxon>Ophiostomataceae</taxon>
        <taxon>Ophiostoma</taxon>
    </lineage>
</organism>
<dbReference type="STRING" id="1262450.S3CI72"/>
<reference evidence="9 10" key="1">
    <citation type="journal article" date="2013" name="BMC Genomics">
        <title>The genome and transcriptome of the pine saprophyte Ophiostoma piceae, and a comparison with the bark beetle-associated pine pathogen Grosmannia clavigera.</title>
        <authorList>
            <person name="Haridas S."/>
            <person name="Wang Y."/>
            <person name="Lim L."/>
            <person name="Massoumi Alamouti S."/>
            <person name="Jackman S."/>
            <person name="Docking R."/>
            <person name="Robertson G."/>
            <person name="Birol I."/>
            <person name="Bohlmann J."/>
            <person name="Breuil C."/>
        </authorList>
    </citation>
    <scope>NUCLEOTIDE SEQUENCE [LARGE SCALE GENOMIC DNA]</scope>
    <source>
        <strain evidence="9 10">UAMH 11346</strain>
    </source>
</reference>
<evidence type="ECO:0000256" key="6">
    <source>
        <dbReference type="ARBA" id="ARBA00023242"/>
    </source>
</evidence>
<dbReference type="AlphaFoldDB" id="S3CI72"/>
<dbReference type="OMA" id="FKAHQVH"/>
<dbReference type="InterPro" id="IPR051372">
    <property type="entry name" value="CWC21"/>
</dbReference>
<gene>
    <name evidence="9" type="ORF">F503_02897</name>
</gene>
<keyword evidence="10" id="KW-1185">Reference proteome</keyword>
<dbReference type="Pfam" id="PF08312">
    <property type="entry name" value="cwf21"/>
    <property type="match status" value="1"/>
</dbReference>
<evidence type="ECO:0000313" key="10">
    <source>
        <dbReference type="Proteomes" id="UP000016923"/>
    </source>
</evidence>
<dbReference type="GO" id="GO:0005681">
    <property type="term" value="C:spliceosomal complex"/>
    <property type="evidence" value="ECO:0007669"/>
    <property type="project" value="UniProtKB-KW"/>
</dbReference>
<evidence type="ECO:0000256" key="5">
    <source>
        <dbReference type="ARBA" id="ARBA00023187"/>
    </source>
</evidence>
<dbReference type="GO" id="GO:0008380">
    <property type="term" value="P:RNA splicing"/>
    <property type="evidence" value="ECO:0007669"/>
    <property type="project" value="UniProtKB-KW"/>
</dbReference>
<dbReference type="EMBL" id="KE148154">
    <property type="protein sequence ID" value="EPE06068.1"/>
    <property type="molecule type" value="Genomic_DNA"/>
</dbReference>
<keyword evidence="6" id="KW-0539">Nucleus</keyword>
<dbReference type="Gene3D" id="6.10.140.420">
    <property type="match status" value="1"/>
</dbReference>
<feature type="compositionally biased region" description="Basic and acidic residues" evidence="7">
    <location>
        <begin position="130"/>
        <end position="176"/>
    </location>
</feature>
<dbReference type="CDD" id="cd21372">
    <property type="entry name" value="cwf21_CWC21-like"/>
    <property type="match status" value="1"/>
</dbReference>
<evidence type="ECO:0000256" key="1">
    <source>
        <dbReference type="ARBA" id="ARBA00004123"/>
    </source>
</evidence>
<evidence type="ECO:0000256" key="3">
    <source>
        <dbReference type="ARBA" id="ARBA00022664"/>
    </source>
</evidence>
<dbReference type="GO" id="GO:0006397">
    <property type="term" value="P:mRNA processing"/>
    <property type="evidence" value="ECO:0007669"/>
    <property type="project" value="UniProtKB-KW"/>
</dbReference>
<feature type="compositionally biased region" description="Basic and acidic residues" evidence="7">
    <location>
        <begin position="183"/>
        <end position="194"/>
    </location>
</feature>
<evidence type="ECO:0000259" key="8">
    <source>
        <dbReference type="SMART" id="SM01115"/>
    </source>
</evidence>
<keyword evidence="3" id="KW-0507">mRNA processing</keyword>
<name>S3CI72_OPHP1</name>
<feature type="compositionally biased region" description="Polar residues" evidence="7">
    <location>
        <begin position="1"/>
        <end position="19"/>
    </location>
</feature>
<feature type="region of interest" description="Disordered" evidence="7">
    <location>
        <begin position="1"/>
        <end position="22"/>
    </location>
</feature>
<dbReference type="PANTHER" id="PTHR36562:SF5">
    <property type="entry name" value="SERINE_ARGININE REPETITIVE MATRIX 2"/>
    <property type="match status" value="1"/>
</dbReference>
<evidence type="ECO:0000256" key="2">
    <source>
        <dbReference type="ARBA" id="ARBA00005954"/>
    </source>
</evidence>
<evidence type="ECO:0000313" key="9">
    <source>
        <dbReference type="EMBL" id="EPE06068.1"/>
    </source>
</evidence>
<accession>S3CI72</accession>
<dbReference type="PANTHER" id="PTHR36562">
    <property type="entry name" value="SERINE/ARGININE REPETITIVE MATRIX 2"/>
    <property type="match status" value="1"/>
</dbReference>
<feature type="compositionally biased region" description="Basic and acidic residues" evidence="7">
    <location>
        <begin position="54"/>
        <end position="65"/>
    </location>
</feature>
<dbReference type="VEuPathDB" id="FungiDB:F503_02897"/>
<dbReference type="HOGENOM" id="CLU_067891_0_0_1"/>
<evidence type="ECO:0000256" key="4">
    <source>
        <dbReference type="ARBA" id="ARBA00022728"/>
    </source>
</evidence>
<feature type="compositionally biased region" description="Basic and acidic residues" evidence="7">
    <location>
        <begin position="221"/>
        <end position="245"/>
    </location>
</feature>
<comment type="similarity">
    <text evidence="2">Belongs to the CWC21 family.</text>
</comment>
<protein>
    <submittedName>
        <fullName evidence="9">Pre-mrna-splicing factor cwc21</fullName>
    </submittedName>
</protein>
<comment type="subcellular location">
    <subcellularLocation>
        <location evidence="1">Nucleus</location>
    </subcellularLocation>
</comment>
<feature type="region of interest" description="Disordered" evidence="7">
    <location>
        <begin position="104"/>
        <end position="277"/>
    </location>
</feature>
<sequence>MSDNVGLSTPRGSGTSGYVQRNRAFIRPRDNAYAMPSNPREALAAQQKQHLNGRPREPDQGILEHDRKRAIEVRVFALRDELEDKAELDEDAIDEKCDALRKALTEEAQRNSGNTNNNGGGGRQRFKAHQVHEQARAKQIESERLRRALRINKDYEEGGHWRRQEEKQTLKRKQDEQGVGAKAEPERKGRESDKRRRRYSNESDGYSSYEEGEIGRSGGRRSPEPLKSVERPSGHEVRRHDKNADARAPGQQRHANSPSPIPPRARRYMLCGPNVIY</sequence>
<feature type="region of interest" description="Disordered" evidence="7">
    <location>
        <begin position="37"/>
        <end position="65"/>
    </location>
</feature>
<dbReference type="eggNOG" id="KOG1869">
    <property type="taxonomic scope" value="Eukaryota"/>
</dbReference>
<dbReference type="OrthoDB" id="10267305at2759"/>
<keyword evidence="5" id="KW-0508">mRNA splicing</keyword>
<evidence type="ECO:0000256" key="7">
    <source>
        <dbReference type="SAM" id="MobiDB-lite"/>
    </source>
</evidence>
<keyword evidence="4" id="KW-0747">Spliceosome</keyword>
<feature type="domain" description="CWF21" evidence="8">
    <location>
        <begin position="63"/>
        <end position="109"/>
    </location>
</feature>